<proteinExistence type="predicted"/>
<evidence type="ECO:0000313" key="2">
    <source>
        <dbReference type="Proteomes" id="UP001374599"/>
    </source>
</evidence>
<gene>
    <name evidence="1" type="ORF">AN2V17_28290</name>
</gene>
<dbReference type="EMBL" id="BTPU01000046">
    <property type="protein sequence ID" value="GMQ63595.1"/>
    <property type="molecule type" value="Genomic_DNA"/>
</dbReference>
<name>A0ACB5ULV3_9FIRM</name>
<reference evidence="1" key="1">
    <citation type="submission" date="2023-09" db="EMBL/GenBank/DDBJ databases">
        <title>Vallitalea sediminicola and Vallitalea maricola sp. nov., anaerobic bacteria isolated from marine sediment.</title>
        <authorList>
            <person name="Hirano S."/>
            <person name="Maeda A."/>
            <person name="Terahara T."/>
            <person name="Mori K."/>
            <person name="Hamada M."/>
            <person name="Matsumoto R."/>
            <person name="Kobayashi T."/>
        </authorList>
    </citation>
    <scope>NUCLEOTIDE SEQUENCE</scope>
    <source>
        <strain evidence="1">AN17-2</strain>
    </source>
</reference>
<comment type="caution">
    <text evidence="1">The sequence shown here is derived from an EMBL/GenBank/DDBJ whole genome shotgun (WGS) entry which is preliminary data.</text>
</comment>
<protein>
    <submittedName>
        <fullName evidence="1">Uncharacterized protein</fullName>
    </submittedName>
</protein>
<evidence type="ECO:0000313" key="1">
    <source>
        <dbReference type="EMBL" id="GMQ63595.1"/>
    </source>
</evidence>
<sequence length="303" mass="34085">MKKNLKALLGIMLVITVVVTSNSFIYAKNINMSKSQILAAKQLSERTGRGLSKNKIMRQQKEFERITNYKEVLSMNENNPAYPKKFAEYIDKYNEYCDKIGQSNNKVEPLSDNPTLKEVQNYPINIGSGGDDTYSGDGNSFSVSALESGEIVLPDLYGVCIQGLINHAAIYDESRYYDNSSACFLSANNDDNQNGLGYSYVGVGYESPDYYRDAFDQVHCCYVKNHDSDEQSALDKAQAEANVGEDYSLKTLKSNTSKWYCSKVVWYGYKHGADVDIDYDGGPFVFPVDIYNDGDIVVWKTYE</sequence>
<accession>A0ACB5ULV3</accession>
<organism evidence="1 2">
    <name type="scientific">Vallitalea maricola</name>
    <dbReference type="NCBI Taxonomy" id="3074433"/>
    <lineage>
        <taxon>Bacteria</taxon>
        <taxon>Bacillati</taxon>
        <taxon>Bacillota</taxon>
        <taxon>Clostridia</taxon>
        <taxon>Lachnospirales</taxon>
        <taxon>Vallitaleaceae</taxon>
        <taxon>Vallitalea</taxon>
    </lineage>
</organism>
<dbReference type="Proteomes" id="UP001374599">
    <property type="component" value="Unassembled WGS sequence"/>
</dbReference>
<keyword evidence="2" id="KW-1185">Reference proteome</keyword>